<dbReference type="EMBL" id="JABFDB010000008">
    <property type="protein sequence ID" value="NYZ20758.1"/>
    <property type="molecule type" value="Genomic_DNA"/>
</dbReference>
<keyword evidence="4" id="KW-1185">Reference proteome</keyword>
<evidence type="ECO:0000256" key="1">
    <source>
        <dbReference type="ARBA" id="ARBA00022842"/>
    </source>
</evidence>
<dbReference type="RefSeq" id="WP_180282513.1">
    <property type="nucleotide sequence ID" value="NZ_JABFDB010000008.1"/>
</dbReference>
<dbReference type="InterPro" id="IPR002716">
    <property type="entry name" value="PIN_dom"/>
</dbReference>
<dbReference type="InterPro" id="IPR044153">
    <property type="entry name" value="PIN_Pae0151-like"/>
</dbReference>
<keyword evidence="1" id="KW-0460">Magnesium</keyword>
<dbReference type="Pfam" id="PF01850">
    <property type="entry name" value="PIN"/>
    <property type="match status" value="1"/>
</dbReference>
<dbReference type="PANTHER" id="PTHR35901:SF1">
    <property type="entry name" value="EXONUCLEASE VAPC9"/>
    <property type="match status" value="1"/>
</dbReference>
<evidence type="ECO:0000259" key="2">
    <source>
        <dbReference type="Pfam" id="PF01850"/>
    </source>
</evidence>
<dbReference type="Proteomes" id="UP000584642">
    <property type="component" value="Unassembled WGS sequence"/>
</dbReference>
<evidence type="ECO:0000313" key="3">
    <source>
        <dbReference type="EMBL" id="NYZ20758.1"/>
    </source>
</evidence>
<feature type="domain" description="PIN" evidence="2">
    <location>
        <begin position="4"/>
        <end position="125"/>
    </location>
</feature>
<reference evidence="3 4" key="1">
    <citation type="submission" date="2020-05" db="EMBL/GenBank/DDBJ databases">
        <title>Azospirillum oleiclasticum sp. nov, a nitrogen-fixing and heavy crude oil-emulsifying bacterium isolated from the crude oil of Yumen Oilfield.</title>
        <authorList>
            <person name="Wu D."/>
            <person name="Cai M."/>
            <person name="Zhang X."/>
        </authorList>
    </citation>
    <scope>NUCLEOTIDE SEQUENCE [LARGE SCALE GENOMIC DNA]</scope>
    <source>
        <strain evidence="3 4">ROY-1-1-2</strain>
    </source>
</reference>
<protein>
    <submittedName>
        <fullName evidence="3">Type II toxin-antitoxin system VapC family toxin</fullName>
    </submittedName>
</protein>
<organism evidence="3 4">
    <name type="scientific">Azospirillum oleiclasticum</name>
    <dbReference type="NCBI Taxonomy" id="2735135"/>
    <lineage>
        <taxon>Bacteria</taxon>
        <taxon>Pseudomonadati</taxon>
        <taxon>Pseudomonadota</taxon>
        <taxon>Alphaproteobacteria</taxon>
        <taxon>Rhodospirillales</taxon>
        <taxon>Azospirillaceae</taxon>
        <taxon>Azospirillum</taxon>
    </lineage>
</organism>
<accession>A0ABX2T907</accession>
<dbReference type="SUPFAM" id="SSF88723">
    <property type="entry name" value="PIN domain-like"/>
    <property type="match status" value="1"/>
</dbReference>
<evidence type="ECO:0000313" key="4">
    <source>
        <dbReference type="Proteomes" id="UP000584642"/>
    </source>
</evidence>
<dbReference type="Gene3D" id="3.40.50.1010">
    <property type="entry name" value="5'-nuclease"/>
    <property type="match status" value="1"/>
</dbReference>
<proteinExistence type="predicted"/>
<dbReference type="InterPro" id="IPR051619">
    <property type="entry name" value="TypeII_TA_RNase_PINc/VapC"/>
</dbReference>
<name>A0ABX2T907_9PROT</name>
<sequence>MILVVDASVALKWVLKEPDSATALALLRSSEDLLLPDFWLNEAANVVWGQVRRKLWSAERARAGLTLLQDAVVPMPTTGMGLQSVALDLGLAVNHSPYDCLYVAFAVAVGADRVVAADAAFVRAKRSHPSPAVAGLLWTLDEWDKHRSR</sequence>
<gene>
    <name evidence="3" type="ORF">HND93_13660</name>
</gene>
<comment type="caution">
    <text evidence="3">The sequence shown here is derived from an EMBL/GenBank/DDBJ whole genome shotgun (WGS) entry which is preliminary data.</text>
</comment>
<dbReference type="PANTHER" id="PTHR35901">
    <property type="entry name" value="RIBONUCLEASE VAPC3"/>
    <property type="match status" value="1"/>
</dbReference>
<dbReference type="InterPro" id="IPR029060">
    <property type="entry name" value="PIN-like_dom_sf"/>
</dbReference>
<dbReference type="CDD" id="cd09873">
    <property type="entry name" value="PIN_Pae0151-like"/>
    <property type="match status" value="1"/>
</dbReference>